<proteinExistence type="predicted"/>
<dbReference type="AlphaFoldDB" id="X1SPL8"/>
<name>X1SPL8_9ZZZZ</name>
<reference evidence="1" key="1">
    <citation type="journal article" date="2014" name="Front. Microbiol.">
        <title>High frequency of phylogenetically diverse reductive dehalogenase-homologous genes in deep subseafloor sedimentary metagenomes.</title>
        <authorList>
            <person name="Kawai M."/>
            <person name="Futagami T."/>
            <person name="Toyoda A."/>
            <person name="Takaki Y."/>
            <person name="Nishi S."/>
            <person name="Hori S."/>
            <person name="Arai W."/>
            <person name="Tsubouchi T."/>
            <person name="Morono Y."/>
            <person name="Uchiyama I."/>
            <person name="Ito T."/>
            <person name="Fujiyama A."/>
            <person name="Inagaki F."/>
            <person name="Takami H."/>
        </authorList>
    </citation>
    <scope>NUCLEOTIDE SEQUENCE</scope>
    <source>
        <strain evidence="1">Expedition CK06-06</strain>
    </source>
</reference>
<dbReference type="EMBL" id="BARW01023376">
    <property type="protein sequence ID" value="GAI94987.1"/>
    <property type="molecule type" value="Genomic_DNA"/>
</dbReference>
<accession>X1SPL8</accession>
<organism evidence="1">
    <name type="scientific">marine sediment metagenome</name>
    <dbReference type="NCBI Taxonomy" id="412755"/>
    <lineage>
        <taxon>unclassified sequences</taxon>
        <taxon>metagenomes</taxon>
        <taxon>ecological metagenomes</taxon>
    </lineage>
</organism>
<gene>
    <name evidence="1" type="ORF">S12H4_38789</name>
</gene>
<sequence length="67" mass="8009">MNDFEILKRAYEREHDSRDRRPPRYRSWEYYTLGASRSDIKRLLDEGLITVAIKTSAITKYRLSDKG</sequence>
<evidence type="ECO:0000313" key="1">
    <source>
        <dbReference type="EMBL" id="GAI94987.1"/>
    </source>
</evidence>
<protein>
    <submittedName>
        <fullName evidence="1">Uncharacterized protein</fullName>
    </submittedName>
</protein>
<comment type="caution">
    <text evidence="1">The sequence shown here is derived from an EMBL/GenBank/DDBJ whole genome shotgun (WGS) entry which is preliminary data.</text>
</comment>
<feature type="non-terminal residue" evidence="1">
    <location>
        <position position="67"/>
    </location>
</feature>